<sequence length="206" mass="23301">MAFLPTLQPTNDFSNLSKNLTITEAANYNQQLHGLCKKFSVPCGKNELLKKYFPWNQGYHPMFAKCVLKDDKKGKKTAVLAGNSFMSRQANAIIKALKASEHGRQFGTIYVLTQAHCPIFESAFDEKNKKKCLGTMKGSLLEFLKNIKPDLFVSLNRLDFLDRYSLPVPSDVKTENETMKLAQDLKSYANFSKTVLIIQPHFVVNT</sequence>
<organism evidence="1 2">
    <name type="scientific">Panagrolaimus sp. JU765</name>
    <dbReference type="NCBI Taxonomy" id="591449"/>
    <lineage>
        <taxon>Eukaryota</taxon>
        <taxon>Metazoa</taxon>
        <taxon>Ecdysozoa</taxon>
        <taxon>Nematoda</taxon>
        <taxon>Chromadorea</taxon>
        <taxon>Rhabditida</taxon>
        <taxon>Tylenchina</taxon>
        <taxon>Panagrolaimomorpha</taxon>
        <taxon>Panagrolaimoidea</taxon>
        <taxon>Panagrolaimidae</taxon>
        <taxon>Panagrolaimus</taxon>
    </lineage>
</organism>
<proteinExistence type="predicted"/>
<evidence type="ECO:0000313" key="1">
    <source>
        <dbReference type="Proteomes" id="UP000887576"/>
    </source>
</evidence>
<accession>A0AC34RQ77</accession>
<name>A0AC34RQ77_9BILA</name>
<dbReference type="Proteomes" id="UP000887576">
    <property type="component" value="Unplaced"/>
</dbReference>
<evidence type="ECO:0000313" key="2">
    <source>
        <dbReference type="WBParaSite" id="JU765_v2.g9158.t1"/>
    </source>
</evidence>
<reference evidence="2" key="1">
    <citation type="submission" date="2022-11" db="UniProtKB">
        <authorList>
            <consortium name="WormBaseParasite"/>
        </authorList>
    </citation>
    <scope>IDENTIFICATION</scope>
</reference>
<dbReference type="WBParaSite" id="JU765_v2.g9158.t1">
    <property type="protein sequence ID" value="JU765_v2.g9158.t1"/>
    <property type="gene ID" value="JU765_v2.g9158"/>
</dbReference>
<protein>
    <submittedName>
        <fullName evidence="2">SGNH domain-containing protein</fullName>
    </submittedName>
</protein>